<dbReference type="AlphaFoldDB" id="A0A077MFE3"/>
<feature type="domain" description="PEGA" evidence="1">
    <location>
        <begin position="15"/>
        <end position="71"/>
    </location>
</feature>
<dbReference type="RefSeq" id="WP_162199895.1">
    <property type="nucleotide sequence ID" value="NZ_HF571038.1"/>
</dbReference>
<evidence type="ECO:0000259" key="1">
    <source>
        <dbReference type="Pfam" id="PF08308"/>
    </source>
</evidence>
<comment type="caution">
    <text evidence="2">The sequence shown here is derived from an EMBL/GenBank/DDBJ whole genome shotgun (WGS) entry which is preliminary data.</text>
</comment>
<gene>
    <name evidence="2" type="ORF">BN13_50007</name>
</gene>
<keyword evidence="3" id="KW-1185">Reference proteome</keyword>
<reference evidence="2 3" key="1">
    <citation type="journal article" date="2013" name="ISME J.">
        <title>A metabolic model for members of the genus Tetrasphaera involved in enhanced biological phosphorus removal.</title>
        <authorList>
            <person name="Kristiansen R."/>
            <person name="Nguyen H.T.T."/>
            <person name="Saunders A.M."/>
            <person name="Nielsen J.L."/>
            <person name="Wimmer R."/>
            <person name="Le V.Q."/>
            <person name="McIlroy S.J."/>
            <person name="Petrovski S."/>
            <person name="Seviour R.J."/>
            <person name="Calteau A."/>
            <person name="Nielsen K.L."/>
            <person name="Nielsen P.H."/>
        </authorList>
    </citation>
    <scope>NUCLEOTIDE SEQUENCE [LARGE SCALE GENOMIC DNA]</scope>
    <source>
        <strain evidence="2 3">Ben 74</strain>
    </source>
</reference>
<sequence length="99" mass="10841">MSAILRIHRGPASPERSIVIGEKHVGHLTEPITDVEVEPGRHVVRVKMGIYTSEAITITPRDGDIIEVQVEENPNAEAPILQGEFLRITALHPAPVRPA</sequence>
<name>A0A077MFE3_9MICO</name>
<accession>A0A077MFE3</accession>
<dbReference type="Proteomes" id="UP000035720">
    <property type="component" value="Unassembled WGS sequence"/>
</dbReference>
<dbReference type="InterPro" id="IPR013229">
    <property type="entry name" value="PEGA"/>
</dbReference>
<evidence type="ECO:0000313" key="2">
    <source>
        <dbReference type="EMBL" id="CCI53838.1"/>
    </source>
</evidence>
<evidence type="ECO:0000313" key="3">
    <source>
        <dbReference type="Proteomes" id="UP000035720"/>
    </source>
</evidence>
<dbReference type="EMBL" id="CAJC01000161">
    <property type="protein sequence ID" value="CCI53838.1"/>
    <property type="molecule type" value="Genomic_DNA"/>
</dbReference>
<organism evidence="2 3">
    <name type="scientific">Nostocoides jenkinsii Ben 74</name>
    <dbReference type="NCBI Taxonomy" id="1193518"/>
    <lineage>
        <taxon>Bacteria</taxon>
        <taxon>Bacillati</taxon>
        <taxon>Actinomycetota</taxon>
        <taxon>Actinomycetes</taxon>
        <taxon>Micrococcales</taxon>
        <taxon>Intrasporangiaceae</taxon>
        <taxon>Nostocoides</taxon>
    </lineage>
</organism>
<proteinExistence type="predicted"/>
<dbReference type="Pfam" id="PF08308">
    <property type="entry name" value="PEGA"/>
    <property type="match status" value="1"/>
</dbReference>
<protein>
    <recommendedName>
        <fullName evidence="1">PEGA domain-containing protein</fullName>
    </recommendedName>
</protein>